<accession>A0A919W6G9</accession>
<proteinExistence type="predicted"/>
<name>A0A919W6G9_9ACTN</name>
<comment type="caution">
    <text evidence="2">The sequence shown here is derived from an EMBL/GenBank/DDBJ whole genome shotgun (WGS) entry which is preliminary data.</text>
</comment>
<sequence length="60" mass="6016">MRQLSVLTGAPIGAAAAAGSSIPPAAPARAATRGRPARRPRRTDAAQYPVPVRPGSADPS</sequence>
<evidence type="ECO:0000256" key="1">
    <source>
        <dbReference type="SAM" id="MobiDB-lite"/>
    </source>
</evidence>
<organism evidence="2 3">
    <name type="scientific">Paractinoplanes toevensis</name>
    <dbReference type="NCBI Taxonomy" id="571911"/>
    <lineage>
        <taxon>Bacteria</taxon>
        <taxon>Bacillati</taxon>
        <taxon>Actinomycetota</taxon>
        <taxon>Actinomycetes</taxon>
        <taxon>Micromonosporales</taxon>
        <taxon>Micromonosporaceae</taxon>
        <taxon>Paractinoplanes</taxon>
    </lineage>
</organism>
<feature type="region of interest" description="Disordered" evidence="1">
    <location>
        <begin position="15"/>
        <end position="60"/>
    </location>
</feature>
<evidence type="ECO:0000313" key="2">
    <source>
        <dbReference type="EMBL" id="GIM94640.1"/>
    </source>
</evidence>
<dbReference type="EMBL" id="BOQN01000084">
    <property type="protein sequence ID" value="GIM94640.1"/>
    <property type="molecule type" value="Genomic_DNA"/>
</dbReference>
<feature type="compositionally biased region" description="Low complexity" evidence="1">
    <location>
        <begin position="15"/>
        <end position="34"/>
    </location>
</feature>
<dbReference type="Proteomes" id="UP000677082">
    <property type="component" value="Unassembled WGS sequence"/>
</dbReference>
<protein>
    <submittedName>
        <fullName evidence="2">Uncharacterized protein</fullName>
    </submittedName>
</protein>
<keyword evidence="3" id="KW-1185">Reference proteome</keyword>
<reference evidence="2 3" key="1">
    <citation type="submission" date="2021-03" db="EMBL/GenBank/DDBJ databases">
        <title>Whole genome shotgun sequence of Actinoplanes toevensis NBRC 105298.</title>
        <authorList>
            <person name="Komaki H."/>
            <person name="Tamura T."/>
        </authorList>
    </citation>
    <scope>NUCLEOTIDE SEQUENCE [LARGE SCALE GENOMIC DNA]</scope>
    <source>
        <strain evidence="2 3">NBRC 105298</strain>
    </source>
</reference>
<dbReference type="AlphaFoldDB" id="A0A919W6G9"/>
<gene>
    <name evidence="2" type="ORF">Ato02nite_064330</name>
</gene>
<evidence type="ECO:0000313" key="3">
    <source>
        <dbReference type="Proteomes" id="UP000677082"/>
    </source>
</evidence>